<dbReference type="Pfam" id="PF01743">
    <property type="entry name" value="PolyA_pol"/>
    <property type="match status" value="1"/>
</dbReference>
<evidence type="ECO:0000256" key="2">
    <source>
        <dbReference type="ARBA" id="ARBA00022679"/>
    </source>
</evidence>
<reference evidence="8" key="1">
    <citation type="submission" date="2018-05" db="EMBL/GenBank/DDBJ databases">
        <authorList>
            <person name="Lanie J.A."/>
            <person name="Ng W.-L."/>
            <person name="Kazmierczak K.M."/>
            <person name="Andrzejewski T.M."/>
            <person name="Davidsen T.M."/>
            <person name="Wayne K.J."/>
            <person name="Tettelin H."/>
            <person name="Glass J.I."/>
            <person name="Rusch D."/>
            <person name="Podicherti R."/>
            <person name="Tsui H.-C.T."/>
            <person name="Winkler M.E."/>
        </authorList>
    </citation>
    <scope>NUCLEOTIDE SEQUENCE</scope>
</reference>
<dbReference type="GO" id="GO:0046872">
    <property type="term" value="F:metal ion binding"/>
    <property type="evidence" value="ECO:0007669"/>
    <property type="project" value="UniProtKB-KW"/>
</dbReference>
<keyword evidence="2" id="KW-0808">Transferase</keyword>
<comment type="cofactor">
    <cofactor evidence="1">
        <name>Mg(2+)</name>
        <dbReference type="ChEBI" id="CHEBI:18420"/>
    </cofactor>
</comment>
<evidence type="ECO:0000313" key="8">
    <source>
        <dbReference type="EMBL" id="SVD83902.1"/>
    </source>
</evidence>
<dbReference type="GO" id="GO:0000049">
    <property type="term" value="F:tRNA binding"/>
    <property type="evidence" value="ECO:0007669"/>
    <property type="project" value="TreeGrafter"/>
</dbReference>
<dbReference type="GO" id="GO:0016779">
    <property type="term" value="F:nucleotidyltransferase activity"/>
    <property type="evidence" value="ECO:0007669"/>
    <property type="project" value="UniProtKB-KW"/>
</dbReference>
<dbReference type="EMBL" id="UINC01176670">
    <property type="protein sequence ID" value="SVD83902.1"/>
    <property type="molecule type" value="Genomic_DNA"/>
</dbReference>
<dbReference type="InterPro" id="IPR002646">
    <property type="entry name" value="PolA_pol_head_dom"/>
</dbReference>
<keyword evidence="5" id="KW-0479">Metal-binding</keyword>
<feature type="non-terminal residue" evidence="8">
    <location>
        <position position="205"/>
    </location>
</feature>
<keyword evidence="4" id="KW-0548">Nucleotidyltransferase</keyword>
<keyword evidence="3" id="KW-0819">tRNA processing</keyword>
<evidence type="ECO:0000256" key="6">
    <source>
        <dbReference type="ARBA" id="ARBA00022842"/>
    </source>
</evidence>
<proteinExistence type="predicted"/>
<name>A0A382YKT8_9ZZZZ</name>
<dbReference type="InterPro" id="IPR050264">
    <property type="entry name" value="Bact_CCA-adding_enz_type3_sf"/>
</dbReference>
<evidence type="ECO:0000256" key="3">
    <source>
        <dbReference type="ARBA" id="ARBA00022694"/>
    </source>
</evidence>
<evidence type="ECO:0000259" key="7">
    <source>
        <dbReference type="Pfam" id="PF01743"/>
    </source>
</evidence>
<dbReference type="InterPro" id="IPR043519">
    <property type="entry name" value="NT_sf"/>
</dbReference>
<dbReference type="PANTHER" id="PTHR46173">
    <property type="entry name" value="CCA TRNA NUCLEOTIDYLTRANSFERASE 1, MITOCHONDRIAL"/>
    <property type="match status" value="1"/>
</dbReference>
<keyword evidence="6" id="KW-0460">Magnesium</keyword>
<evidence type="ECO:0000256" key="4">
    <source>
        <dbReference type="ARBA" id="ARBA00022695"/>
    </source>
</evidence>
<dbReference type="GO" id="GO:0008033">
    <property type="term" value="P:tRNA processing"/>
    <property type="evidence" value="ECO:0007669"/>
    <property type="project" value="UniProtKB-KW"/>
</dbReference>
<dbReference type="AlphaFoldDB" id="A0A382YKT8"/>
<dbReference type="CDD" id="cd05398">
    <property type="entry name" value="NT_ClassII-CCAase"/>
    <property type="match status" value="1"/>
</dbReference>
<dbReference type="Gene3D" id="3.30.460.10">
    <property type="entry name" value="Beta Polymerase, domain 2"/>
    <property type="match status" value="1"/>
</dbReference>
<sequence length="205" mass="21959">VNSLANQQWLTAPGSKKVLVALAGKGATPRFVGGCVRDGLLGNPSTDLDIAVDQVPDDNMRLLRSAGVQVVPTGLKHGTITAICHDQPFEITTLRVDAESFGRHAKVAFTDDWVRDAARRDFTINAIYADGTGDLFDPLGGMEDLVAGRVRFVGDAARRIEEDKLRILRFFRFQARFARGGPDQEALVACAAAAPGIGGLSGERV</sequence>
<gene>
    <name evidence="8" type="ORF">METZ01_LOCUS436756</name>
</gene>
<dbReference type="SUPFAM" id="SSF81301">
    <property type="entry name" value="Nucleotidyltransferase"/>
    <property type="match status" value="1"/>
</dbReference>
<protein>
    <recommendedName>
        <fullName evidence="7">Poly A polymerase head domain-containing protein</fullName>
    </recommendedName>
</protein>
<dbReference type="Gene3D" id="1.10.3090.10">
    <property type="entry name" value="cca-adding enzyme, domain 2"/>
    <property type="match status" value="1"/>
</dbReference>
<evidence type="ECO:0000256" key="1">
    <source>
        <dbReference type="ARBA" id="ARBA00001946"/>
    </source>
</evidence>
<dbReference type="PANTHER" id="PTHR46173:SF1">
    <property type="entry name" value="CCA TRNA NUCLEOTIDYLTRANSFERASE 1, MITOCHONDRIAL"/>
    <property type="match status" value="1"/>
</dbReference>
<feature type="domain" description="Poly A polymerase head" evidence="7">
    <location>
        <begin position="30"/>
        <end position="151"/>
    </location>
</feature>
<organism evidence="8">
    <name type="scientific">marine metagenome</name>
    <dbReference type="NCBI Taxonomy" id="408172"/>
    <lineage>
        <taxon>unclassified sequences</taxon>
        <taxon>metagenomes</taxon>
        <taxon>ecological metagenomes</taxon>
    </lineage>
</organism>
<accession>A0A382YKT8</accession>
<evidence type="ECO:0000256" key="5">
    <source>
        <dbReference type="ARBA" id="ARBA00022723"/>
    </source>
</evidence>
<dbReference type="SUPFAM" id="SSF81891">
    <property type="entry name" value="Poly A polymerase C-terminal region-like"/>
    <property type="match status" value="1"/>
</dbReference>
<feature type="non-terminal residue" evidence="8">
    <location>
        <position position="1"/>
    </location>
</feature>